<dbReference type="RefSeq" id="WP_311345535.1">
    <property type="nucleotide sequence ID" value="NZ_JAVREI010000008.1"/>
</dbReference>
<dbReference type="EMBL" id="JAVREI010000008">
    <property type="protein sequence ID" value="MDT0276717.1"/>
    <property type="molecule type" value="Genomic_DNA"/>
</dbReference>
<evidence type="ECO:0000256" key="1">
    <source>
        <dbReference type="ARBA" id="ARBA00006611"/>
    </source>
</evidence>
<dbReference type="InterPro" id="IPR001482">
    <property type="entry name" value="T2SS/T4SS_dom"/>
</dbReference>
<proteinExistence type="inferred from homology"/>
<gene>
    <name evidence="3" type="ORF">RM425_12470</name>
</gene>
<dbReference type="SUPFAM" id="SSF52540">
    <property type="entry name" value="P-loop containing nucleoside triphosphate hydrolases"/>
    <property type="match status" value="1"/>
</dbReference>
<dbReference type="Proteomes" id="UP001183222">
    <property type="component" value="Unassembled WGS sequence"/>
</dbReference>
<evidence type="ECO:0000313" key="3">
    <source>
        <dbReference type="EMBL" id="MDT0276717.1"/>
    </source>
</evidence>
<sequence length="242" mass="26328">MASALDVVDGEVRELIRRRGLDPFTDPGPVRLLVRDVVADYSERSLTSALPPIGDAESVVRDVLDRVAGFGPLQRYLDDPEIEEIWVNEPGRVFIARRGRSELTTTILAPGELADLVERMLRTSGRRIDMSTPFVDATMPDGSRLHVVIPDITRRHMAVNIRKFVLQAHSLDELIALGTITVQAARFLEAAIAAGLNVLVSGGTEAVANHVDRAPLTRLLACQAAAARLAGSFDAHVEGARR</sequence>
<evidence type="ECO:0000313" key="4">
    <source>
        <dbReference type="Proteomes" id="UP001183222"/>
    </source>
</evidence>
<dbReference type="PANTHER" id="PTHR30486:SF6">
    <property type="entry name" value="TYPE IV PILUS RETRACTATION ATPASE PILT"/>
    <property type="match status" value="1"/>
</dbReference>
<dbReference type="InterPro" id="IPR050921">
    <property type="entry name" value="T4SS_GSP_E_ATPase"/>
</dbReference>
<dbReference type="Gene3D" id="3.40.50.300">
    <property type="entry name" value="P-loop containing nucleotide triphosphate hydrolases"/>
    <property type="match status" value="1"/>
</dbReference>
<comment type="similarity">
    <text evidence="1">Belongs to the GSP E family.</text>
</comment>
<comment type="caution">
    <text evidence="3">The sequence shown here is derived from an EMBL/GenBank/DDBJ whole genome shotgun (WGS) entry which is preliminary data.</text>
</comment>
<dbReference type="InterPro" id="IPR027417">
    <property type="entry name" value="P-loop_NTPase"/>
</dbReference>
<accession>A0ABU2K943</accession>
<dbReference type="Gene3D" id="3.30.450.380">
    <property type="match status" value="1"/>
</dbReference>
<dbReference type="Pfam" id="PF00437">
    <property type="entry name" value="T2SSE"/>
    <property type="match status" value="1"/>
</dbReference>
<dbReference type="PANTHER" id="PTHR30486">
    <property type="entry name" value="TWITCHING MOTILITY PROTEIN PILT"/>
    <property type="match status" value="1"/>
</dbReference>
<reference evidence="4" key="1">
    <citation type="submission" date="2023-07" db="EMBL/GenBank/DDBJ databases">
        <title>30 novel species of actinomycetes from the DSMZ collection.</title>
        <authorList>
            <person name="Nouioui I."/>
        </authorList>
    </citation>
    <scope>NUCLEOTIDE SEQUENCE [LARGE SCALE GENOMIC DNA]</scope>
    <source>
        <strain evidence="4">DSM 46792</strain>
    </source>
</reference>
<name>A0ABU2K943_9ACTN</name>
<protein>
    <submittedName>
        <fullName evidence="3">ATPase, T2SS/T4P/T4SS family</fullName>
    </submittedName>
</protein>
<keyword evidence="4" id="KW-1185">Reference proteome</keyword>
<feature type="domain" description="Bacterial type II secretion system protein E" evidence="2">
    <location>
        <begin position="69"/>
        <end position="204"/>
    </location>
</feature>
<evidence type="ECO:0000259" key="2">
    <source>
        <dbReference type="Pfam" id="PF00437"/>
    </source>
</evidence>
<organism evidence="3 4">
    <name type="scientific">Blastococcus goldschmidtiae</name>
    <dbReference type="NCBI Taxonomy" id="3075546"/>
    <lineage>
        <taxon>Bacteria</taxon>
        <taxon>Bacillati</taxon>
        <taxon>Actinomycetota</taxon>
        <taxon>Actinomycetes</taxon>
        <taxon>Geodermatophilales</taxon>
        <taxon>Geodermatophilaceae</taxon>
        <taxon>Blastococcus</taxon>
    </lineage>
</organism>